<evidence type="ECO:0000313" key="9">
    <source>
        <dbReference type="Proteomes" id="UP000007382"/>
    </source>
</evidence>
<dbReference type="RefSeq" id="WP_014448456.1">
    <property type="nucleotide sequence ID" value="NC_017094.1"/>
</dbReference>
<evidence type="ECO:0000256" key="5">
    <source>
        <dbReference type="SAM" id="MobiDB-lite"/>
    </source>
</evidence>
<dbReference type="Pfam" id="PF01258">
    <property type="entry name" value="zf-dskA_traR"/>
    <property type="match status" value="1"/>
</dbReference>
<feature type="domain" description="Zinc finger DksA/TraR C4-type" evidence="6">
    <location>
        <begin position="96"/>
        <end position="128"/>
    </location>
</feature>
<evidence type="ECO:0000256" key="3">
    <source>
        <dbReference type="ARBA" id="ARBA00022833"/>
    </source>
</evidence>
<dbReference type="EMBL" id="AP012342">
    <property type="protein sequence ID" value="BAM05963.1"/>
    <property type="molecule type" value="Genomic_DNA"/>
</dbReference>
<dbReference type="GO" id="GO:0008270">
    <property type="term" value="F:zinc ion binding"/>
    <property type="evidence" value="ECO:0007669"/>
    <property type="project" value="UniProtKB-KW"/>
</dbReference>
<dbReference type="PATRIC" id="fig|1162668.3.peg.279"/>
<proteinExistence type="predicted"/>
<dbReference type="InterPro" id="IPR020460">
    <property type="entry name" value="Znf_C4-type_bac"/>
</dbReference>
<evidence type="ECO:0000259" key="6">
    <source>
        <dbReference type="Pfam" id="PF01258"/>
    </source>
</evidence>
<sequence length="139" mass="15555">MDEFSSGSSGQDSPPQPSSGRDFSRIERLLLDQRDQILKEAGRVVGIGVANVAGLTPDPTDMATREEHEAFSLRLKEREKNLLRKIDLAIERIKEGDFGICEECGEPIEEKRLMARPVTTLCIDCKTLQEIQENAKRPS</sequence>
<dbReference type="PROSITE" id="PS01102">
    <property type="entry name" value="ZF_DKSA_1"/>
    <property type="match status" value="1"/>
</dbReference>
<dbReference type="PROSITE" id="PS51128">
    <property type="entry name" value="ZF_DKSA_2"/>
    <property type="match status" value="1"/>
</dbReference>
<dbReference type="SUPFAM" id="SSF57716">
    <property type="entry name" value="Glucocorticoid receptor-like (DNA-binding domain)"/>
    <property type="match status" value="1"/>
</dbReference>
<name>I0IL14_LEPFC</name>
<evidence type="ECO:0000256" key="2">
    <source>
        <dbReference type="ARBA" id="ARBA00022771"/>
    </source>
</evidence>
<accession>I0IL14</accession>
<dbReference type="HOGENOM" id="CLU_043144_2_1_0"/>
<keyword evidence="2" id="KW-0863">Zinc-finger</keyword>
<reference evidence="9" key="2">
    <citation type="submission" date="2012-03" db="EMBL/GenBank/DDBJ databases">
        <title>The complete genome sequence of the pioneer microbe on fresh volcanic deposit, Leptospirillum ferrooxidans strain C2-3.</title>
        <authorList>
            <person name="Fujimura R."/>
            <person name="Sato Y."/>
            <person name="Nishizawa T."/>
            <person name="Nanba K."/>
            <person name="Oshima K."/>
            <person name="Hattori M."/>
            <person name="Kamijo T."/>
            <person name="Ohta H."/>
        </authorList>
    </citation>
    <scope>NUCLEOTIDE SEQUENCE [LARGE SCALE GENOMIC DNA]</scope>
    <source>
        <strain evidence="9">C2-3</strain>
    </source>
</reference>
<reference evidence="8 9" key="1">
    <citation type="journal article" date="2012" name="J. Bacteriol.">
        <title>Complete Genome Sequence of Leptospirillum ferrooxidans Strain C2-3, Isolated from a Fresh Volcanic Ash Deposit on the Island of Miyake, Japan.</title>
        <authorList>
            <person name="Fujimura R."/>
            <person name="Sato Y."/>
            <person name="Nishizawa T."/>
            <person name="Oshima K."/>
            <person name="Kim S.-W."/>
            <person name="Hattori M."/>
            <person name="Kamijo T."/>
            <person name="Ohta H."/>
        </authorList>
    </citation>
    <scope>NUCLEOTIDE SEQUENCE [LARGE SCALE GENOMIC DNA]</scope>
    <source>
        <strain evidence="8 9">C2-3</strain>
    </source>
</reference>
<dbReference type="PANTHER" id="PTHR33823:SF2">
    <property type="entry name" value="RNA POLYMERASE-BINDING TRANSCRIPTION FACTOR DKSA"/>
    <property type="match status" value="1"/>
</dbReference>
<dbReference type="SUPFAM" id="SSF109635">
    <property type="entry name" value="DnaK suppressor protein DksA, alpha-hairpin domain"/>
    <property type="match status" value="1"/>
</dbReference>
<keyword evidence="1" id="KW-0479">Metal-binding</keyword>
<evidence type="ECO:0000313" key="8">
    <source>
        <dbReference type="EMBL" id="BAM05963.1"/>
    </source>
</evidence>
<dbReference type="InterPro" id="IPR020458">
    <property type="entry name" value="Znf_DskA_TraR_CS"/>
</dbReference>
<keyword evidence="3" id="KW-0862">Zinc</keyword>
<dbReference type="AlphaFoldDB" id="I0IL14"/>
<dbReference type="InterPro" id="IPR000962">
    <property type="entry name" value="Znf_DskA_TraR"/>
</dbReference>
<dbReference type="InterPro" id="IPR048489">
    <property type="entry name" value="DksA_N"/>
</dbReference>
<feature type="compositionally biased region" description="Low complexity" evidence="5">
    <location>
        <begin position="1"/>
        <end position="13"/>
    </location>
</feature>
<organism evidence="8 9">
    <name type="scientific">Leptospirillum ferrooxidans (strain C2-3)</name>
    <dbReference type="NCBI Taxonomy" id="1162668"/>
    <lineage>
        <taxon>Bacteria</taxon>
        <taxon>Pseudomonadati</taxon>
        <taxon>Nitrospirota</taxon>
        <taxon>Nitrospiria</taxon>
        <taxon>Nitrospirales</taxon>
        <taxon>Nitrospiraceae</taxon>
        <taxon>Leptospirillum</taxon>
    </lineage>
</organism>
<evidence type="ECO:0000256" key="4">
    <source>
        <dbReference type="PROSITE-ProRule" id="PRU00510"/>
    </source>
</evidence>
<dbReference type="OrthoDB" id="9803742at2"/>
<dbReference type="STRING" id="1162668.LFE_0241"/>
<dbReference type="Gene3D" id="1.20.120.910">
    <property type="entry name" value="DksA, coiled-coil domain"/>
    <property type="match status" value="1"/>
</dbReference>
<dbReference type="PANTHER" id="PTHR33823">
    <property type="entry name" value="RNA POLYMERASE-BINDING TRANSCRIPTION FACTOR DKSA-RELATED"/>
    <property type="match status" value="1"/>
</dbReference>
<dbReference type="Pfam" id="PF21157">
    <property type="entry name" value="DksA_N"/>
    <property type="match status" value="1"/>
</dbReference>
<dbReference type="InterPro" id="IPR037187">
    <property type="entry name" value="DnaK_N"/>
</dbReference>
<protein>
    <submittedName>
        <fullName evidence="8">Transcriptional regulator, TraR/DksA family</fullName>
    </submittedName>
</protein>
<feature type="domain" description="DnaK suppressor protein DksA N-terminal" evidence="7">
    <location>
        <begin position="27"/>
        <end position="93"/>
    </location>
</feature>
<dbReference type="KEGG" id="lfc:LFE_0241"/>
<feature type="region of interest" description="Disordered" evidence="5">
    <location>
        <begin position="1"/>
        <end position="25"/>
    </location>
</feature>
<feature type="zinc finger region" description="dksA C4-type" evidence="4">
    <location>
        <begin position="101"/>
        <end position="125"/>
    </location>
</feature>
<evidence type="ECO:0000259" key="7">
    <source>
        <dbReference type="Pfam" id="PF21157"/>
    </source>
</evidence>
<gene>
    <name evidence="8" type="ordered locus">LFE_0241</name>
</gene>
<keyword evidence="9" id="KW-1185">Reference proteome</keyword>
<dbReference type="Proteomes" id="UP000007382">
    <property type="component" value="Chromosome"/>
</dbReference>
<dbReference type="eggNOG" id="COG1734">
    <property type="taxonomic scope" value="Bacteria"/>
</dbReference>
<dbReference type="PRINTS" id="PR00618">
    <property type="entry name" value="DKSAZNFINGER"/>
</dbReference>
<evidence type="ECO:0000256" key="1">
    <source>
        <dbReference type="ARBA" id="ARBA00022723"/>
    </source>
</evidence>